<gene>
    <name evidence="5" type="ORF">B4U80_13621</name>
</gene>
<dbReference type="InterPro" id="IPR050723">
    <property type="entry name" value="CFA/CMAS"/>
</dbReference>
<dbReference type="EMBL" id="NCKV01000512">
    <property type="protein sequence ID" value="RWS30416.1"/>
    <property type="molecule type" value="Genomic_DNA"/>
</dbReference>
<dbReference type="STRING" id="299467.A0A443SS87"/>
<keyword evidence="6" id="KW-1185">Reference proteome</keyword>
<keyword evidence="4" id="KW-0443">Lipid metabolism</keyword>
<dbReference type="InterPro" id="IPR029063">
    <property type="entry name" value="SAM-dependent_MTases_sf"/>
</dbReference>
<evidence type="ECO:0000256" key="4">
    <source>
        <dbReference type="ARBA" id="ARBA00023098"/>
    </source>
</evidence>
<name>A0A443SS87_9ACAR</name>
<dbReference type="Gene3D" id="3.40.50.150">
    <property type="entry name" value="Vaccinia Virus protein VP39"/>
    <property type="match status" value="1"/>
</dbReference>
<accession>A0A443SS87</accession>
<evidence type="ECO:0000256" key="3">
    <source>
        <dbReference type="ARBA" id="ARBA00022691"/>
    </source>
</evidence>
<dbReference type="SUPFAM" id="SSF53335">
    <property type="entry name" value="S-adenosyl-L-methionine-dependent methyltransferases"/>
    <property type="match status" value="1"/>
</dbReference>
<dbReference type="PANTHER" id="PTHR43667:SF1">
    <property type="entry name" value="CYCLOPROPANE-FATTY-ACYL-PHOSPHOLIPID SYNTHASE"/>
    <property type="match status" value="1"/>
</dbReference>
<organism evidence="5 6">
    <name type="scientific">Leptotrombidium deliense</name>
    <dbReference type="NCBI Taxonomy" id="299467"/>
    <lineage>
        <taxon>Eukaryota</taxon>
        <taxon>Metazoa</taxon>
        <taxon>Ecdysozoa</taxon>
        <taxon>Arthropoda</taxon>
        <taxon>Chelicerata</taxon>
        <taxon>Arachnida</taxon>
        <taxon>Acari</taxon>
        <taxon>Acariformes</taxon>
        <taxon>Trombidiformes</taxon>
        <taxon>Prostigmata</taxon>
        <taxon>Anystina</taxon>
        <taxon>Parasitengona</taxon>
        <taxon>Trombiculoidea</taxon>
        <taxon>Trombiculidae</taxon>
        <taxon>Leptotrombidium</taxon>
    </lineage>
</organism>
<dbReference type="GO" id="GO:0032259">
    <property type="term" value="P:methylation"/>
    <property type="evidence" value="ECO:0007669"/>
    <property type="project" value="UniProtKB-KW"/>
</dbReference>
<dbReference type="OrthoDB" id="8300214at2759"/>
<evidence type="ECO:0000313" key="5">
    <source>
        <dbReference type="EMBL" id="RWS30416.1"/>
    </source>
</evidence>
<dbReference type="VEuPathDB" id="VectorBase:LDEU001626"/>
<evidence type="ECO:0000256" key="2">
    <source>
        <dbReference type="ARBA" id="ARBA00022679"/>
    </source>
</evidence>
<keyword evidence="3" id="KW-0949">S-adenosyl-L-methionine</keyword>
<dbReference type="GO" id="GO:0008168">
    <property type="term" value="F:methyltransferase activity"/>
    <property type="evidence" value="ECO:0007669"/>
    <property type="project" value="UniProtKB-KW"/>
</dbReference>
<dbReference type="AlphaFoldDB" id="A0A443SS87"/>
<dbReference type="PANTHER" id="PTHR43667">
    <property type="entry name" value="CYCLOPROPANE-FATTY-ACYL-PHOSPHOLIPID SYNTHASE"/>
    <property type="match status" value="1"/>
</dbReference>
<keyword evidence="1" id="KW-0489">Methyltransferase</keyword>
<dbReference type="Proteomes" id="UP000288716">
    <property type="component" value="Unassembled WGS sequence"/>
</dbReference>
<protein>
    <submittedName>
        <fullName evidence="5">Cyclopropane-fatty-acyl-phospholipid synthase-like protein</fullName>
    </submittedName>
</protein>
<evidence type="ECO:0000256" key="1">
    <source>
        <dbReference type="ARBA" id="ARBA00022603"/>
    </source>
</evidence>
<reference evidence="5 6" key="1">
    <citation type="journal article" date="2018" name="Gigascience">
        <title>Genomes of trombidid mites reveal novel predicted allergens and laterally-transferred genes associated with secondary metabolism.</title>
        <authorList>
            <person name="Dong X."/>
            <person name="Chaisiri K."/>
            <person name="Xia D."/>
            <person name="Armstrong S.D."/>
            <person name="Fang Y."/>
            <person name="Donnelly M.J."/>
            <person name="Kadowaki T."/>
            <person name="McGarry J.W."/>
            <person name="Darby A.C."/>
            <person name="Makepeace B.L."/>
        </authorList>
    </citation>
    <scope>NUCLEOTIDE SEQUENCE [LARGE SCALE GENOMIC DNA]</scope>
    <source>
        <strain evidence="5">UoL-UT</strain>
    </source>
</reference>
<proteinExistence type="predicted"/>
<dbReference type="Pfam" id="PF02353">
    <property type="entry name" value="CMAS"/>
    <property type="match status" value="1"/>
</dbReference>
<evidence type="ECO:0000313" key="6">
    <source>
        <dbReference type="Proteomes" id="UP000288716"/>
    </source>
</evidence>
<dbReference type="GO" id="GO:0006629">
    <property type="term" value="P:lipid metabolic process"/>
    <property type="evidence" value="ECO:0007669"/>
    <property type="project" value="UniProtKB-KW"/>
</dbReference>
<comment type="caution">
    <text evidence="5">The sequence shown here is derived from an EMBL/GenBank/DDBJ whole genome shotgun (WGS) entry which is preliminary data.</text>
</comment>
<keyword evidence="2" id="KW-0808">Transferase</keyword>
<sequence length="95" mass="11464">MHFPNTMEITQNTTDLLVIEDWHNLGNDMTLTFDAWFDNFNKSWPQIENKYGNEFYRLWSHYLKMGAGAFKARKIQIWHIVFSKDGLLNGYRFQR</sequence>